<evidence type="ECO:0000313" key="1">
    <source>
        <dbReference type="EMBL" id="NEV69063.1"/>
    </source>
</evidence>
<proteinExistence type="predicted"/>
<dbReference type="AlphaFoldDB" id="A0A8T6QUX3"/>
<reference evidence="1" key="3">
    <citation type="submission" date="2020-02" db="EMBL/GenBank/DDBJ databases">
        <authorList>
            <person name="Sarangi A.N."/>
            <person name="Ghosh S."/>
            <person name="Mukherjee M."/>
            <person name="Tripathy S."/>
        </authorList>
    </citation>
    <scope>NUCLEOTIDE SEQUENCE</scope>
    <source>
        <strain evidence="1">BDU141951</strain>
    </source>
</reference>
<accession>A0A8T6QUX3</accession>
<name>A0A8T6QUX3_9CYAN</name>
<reference evidence="1" key="1">
    <citation type="submission" date="2014-11" db="EMBL/GenBank/DDBJ databases">
        <authorList>
            <person name="Malar M.C."/>
            <person name="Sen D."/>
            <person name="Tripathy S."/>
        </authorList>
    </citation>
    <scope>NUCLEOTIDE SEQUENCE</scope>
    <source>
        <strain evidence="1">BDU141951</strain>
    </source>
</reference>
<dbReference type="EMBL" id="JTHE02000003">
    <property type="protein sequence ID" value="NEV69063.1"/>
    <property type="molecule type" value="Genomic_DNA"/>
</dbReference>
<gene>
    <name evidence="1" type="ORF">QQ91_018340</name>
</gene>
<protein>
    <submittedName>
        <fullName evidence="1">Uncharacterized protein</fullName>
    </submittedName>
</protein>
<sequence>MKLSKSPALALGVLWRFRITVNHVGAAVMAIAFDAAMARPCPDPVSLVL</sequence>
<comment type="caution">
    <text evidence="1">The sequence shown here is derived from an EMBL/GenBank/DDBJ whole genome shotgun (WGS) entry which is preliminary data.</text>
</comment>
<organism evidence="1">
    <name type="scientific">Lyngbya confervoides BDU141951</name>
    <dbReference type="NCBI Taxonomy" id="1574623"/>
    <lineage>
        <taxon>Bacteria</taxon>
        <taxon>Bacillati</taxon>
        <taxon>Cyanobacteriota</taxon>
        <taxon>Cyanophyceae</taxon>
        <taxon>Oscillatoriophycideae</taxon>
        <taxon>Oscillatoriales</taxon>
        <taxon>Microcoleaceae</taxon>
        <taxon>Lyngbya</taxon>
    </lineage>
</organism>
<reference evidence="1" key="2">
    <citation type="journal article" date="2015" name="Genome Announc.">
        <title>Draft Genome Sequence of Filamentous Marine Cyanobacterium Lyngbya confervoides Strain BDU141951.</title>
        <authorList>
            <person name="Chandrababunaidu M.M."/>
            <person name="Sen D."/>
            <person name="Tripathy S."/>
        </authorList>
    </citation>
    <scope>NUCLEOTIDE SEQUENCE</scope>
    <source>
        <strain evidence="1">BDU141951</strain>
    </source>
</reference>